<gene>
    <name evidence="1" type="ordered locus">NRI_0368</name>
</gene>
<name>C6V4N8_NEORI</name>
<dbReference type="HOGENOM" id="CLU_3313426_0_0_5"/>
<organism evidence="1 2">
    <name type="scientific">Neorickettsia risticii (strain Illinois)</name>
    <dbReference type="NCBI Taxonomy" id="434131"/>
    <lineage>
        <taxon>Bacteria</taxon>
        <taxon>Pseudomonadati</taxon>
        <taxon>Pseudomonadota</taxon>
        <taxon>Alphaproteobacteria</taxon>
        <taxon>Rickettsiales</taxon>
        <taxon>Anaplasmataceae</taxon>
        <taxon>Neorickettsia</taxon>
    </lineage>
</organism>
<evidence type="ECO:0000313" key="1">
    <source>
        <dbReference type="EMBL" id="ACT69363.1"/>
    </source>
</evidence>
<sequence length="39" mass="4410">MLLGRGSLCIKSITVKVKSQKYRTGFFTIKGRILRPNKA</sequence>
<dbReference type="EMBL" id="CP001431">
    <property type="protein sequence ID" value="ACT69363.1"/>
    <property type="molecule type" value="Genomic_DNA"/>
</dbReference>
<accession>C6V4N8</accession>
<dbReference type="KEGG" id="nri:NRI_0368"/>
<dbReference type="AlphaFoldDB" id="C6V4N8"/>
<proteinExistence type="predicted"/>
<keyword evidence="2" id="KW-1185">Reference proteome</keyword>
<evidence type="ECO:0000313" key="2">
    <source>
        <dbReference type="Proteomes" id="UP000001627"/>
    </source>
</evidence>
<reference evidence="1 2" key="1">
    <citation type="journal article" date="2009" name="Nucleic Acids Res.">
        <title>Analysis of complete genome sequence of Neorickettsia risticii: causative agent of Potomac horse fever.</title>
        <authorList>
            <person name="Lin M."/>
            <person name="Zhang C."/>
            <person name="Gibson K."/>
            <person name="Rikihisa Y."/>
        </authorList>
    </citation>
    <scope>NUCLEOTIDE SEQUENCE [LARGE SCALE GENOMIC DNA]</scope>
    <source>
        <strain evidence="1 2">Illinois</strain>
    </source>
</reference>
<protein>
    <submittedName>
        <fullName evidence="1">Uncharacterized protein</fullName>
    </submittedName>
</protein>
<dbReference type="Proteomes" id="UP000001627">
    <property type="component" value="Chromosome"/>
</dbReference>
<dbReference type="STRING" id="434131.NRI_0368"/>